<keyword evidence="3" id="KW-1185">Reference proteome</keyword>
<reference evidence="2 3" key="1">
    <citation type="submission" date="2018-03" db="EMBL/GenBank/DDBJ databases">
        <title>Genomic Encyclopedia of Archaeal and Bacterial Type Strains, Phase II (KMG-II): from individual species to whole genera.</title>
        <authorList>
            <person name="Goeker M."/>
        </authorList>
    </citation>
    <scope>NUCLEOTIDE SEQUENCE [LARGE SCALE GENOMIC DNA]</scope>
    <source>
        <strain evidence="2 3">DSM 13175</strain>
    </source>
</reference>
<dbReference type="RefSeq" id="WP_106195330.1">
    <property type="nucleotide sequence ID" value="NZ_PVTO01000025.1"/>
</dbReference>
<evidence type="ECO:0000313" key="3">
    <source>
        <dbReference type="Proteomes" id="UP000238205"/>
    </source>
</evidence>
<feature type="signal peptide" evidence="1">
    <location>
        <begin position="1"/>
        <end position="25"/>
    </location>
</feature>
<feature type="chain" id="PRO_5015479156" evidence="1">
    <location>
        <begin position="26"/>
        <end position="222"/>
    </location>
</feature>
<evidence type="ECO:0000256" key="1">
    <source>
        <dbReference type="SAM" id="SignalP"/>
    </source>
</evidence>
<evidence type="ECO:0000313" key="2">
    <source>
        <dbReference type="EMBL" id="PRY78630.1"/>
    </source>
</evidence>
<dbReference type="AlphaFoldDB" id="A0A2T0W0Y7"/>
<dbReference type="OrthoDB" id="2086287at2"/>
<keyword evidence="1" id="KW-0732">Signal</keyword>
<proteinExistence type="predicted"/>
<gene>
    <name evidence="2" type="ORF">CLV38_1251</name>
</gene>
<dbReference type="Proteomes" id="UP000238205">
    <property type="component" value="Unassembled WGS sequence"/>
</dbReference>
<accession>A0A2T0W0Y7</accession>
<dbReference type="PROSITE" id="PS51257">
    <property type="entry name" value="PROKAR_LIPOPROTEIN"/>
    <property type="match status" value="1"/>
</dbReference>
<dbReference type="EMBL" id="PVTO01000025">
    <property type="protein sequence ID" value="PRY78630.1"/>
    <property type="molecule type" value="Genomic_DNA"/>
</dbReference>
<comment type="caution">
    <text evidence="2">The sequence shown here is derived from an EMBL/GenBank/DDBJ whole genome shotgun (WGS) entry which is preliminary data.</text>
</comment>
<protein>
    <submittedName>
        <fullName evidence="2">Uncharacterized protein</fullName>
    </submittedName>
</protein>
<organism evidence="2 3">
    <name type="scientific">Alkalibacterium olivapovliticus</name>
    <dbReference type="NCBI Taxonomy" id="99907"/>
    <lineage>
        <taxon>Bacteria</taxon>
        <taxon>Bacillati</taxon>
        <taxon>Bacillota</taxon>
        <taxon>Bacilli</taxon>
        <taxon>Lactobacillales</taxon>
        <taxon>Carnobacteriaceae</taxon>
        <taxon>Alkalibacterium</taxon>
    </lineage>
</organism>
<sequence length="222" mass="25445">MSLKVNLPITLFICLFLAGCNNSEATSLPLDTPLSDNFGESAYALPESLADIEGRTENSVRVKMLNIHHLGELDPEKDDYQWTLTVSEVEVLDVIEGDLETGDTIFVGEPYYLSHGEDLQRIGGYVPMINGQDYLLFLSTLREETWLEEPVDSWEIVFSGYGQHHPDKEADFYDDLHSRNTKGFETVSDILDYDFMATRADEVELYRTIRAEIEEQYFYIFD</sequence>
<name>A0A2T0W0Y7_9LACT</name>